<protein>
    <submittedName>
        <fullName evidence="7">LysE family translocator</fullName>
    </submittedName>
</protein>
<comment type="caution">
    <text evidence="7">The sequence shown here is derived from an EMBL/GenBank/DDBJ whole genome shotgun (WGS) entry which is preliminary data.</text>
</comment>
<evidence type="ECO:0000256" key="1">
    <source>
        <dbReference type="ARBA" id="ARBA00004651"/>
    </source>
</evidence>
<dbReference type="Proteomes" id="UP000281112">
    <property type="component" value="Unassembled WGS sequence"/>
</dbReference>
<keyword evidence="5 6" id="KW-0472">Membrane</keyword>
<feature type="transmembrane region" description="Helical" evidence="6">
    <location>
        <begin position="150"/>
        <end position="172"/>
    </location>
</feature>
<gene>
    <name evidence="7" type="ORF">EES38_20645</name>
</gene>
<evidence type="ECO:0000256" key="5">
    <source>
        <dbReference type="ARBA" id="ARBA00023136"/>
    </source>
</evidence>
<keyword evidence="3 6" id="KW-0812">Transmembrane</keyword>
<keyword evidence="8" id="KW-1185">Reference proteome</keyword>
<dbReference type="GO" id="GO:0015171">
    <property type="term" value="F:amino acid transmembrane transporter activity"/>
    <property type="evidence" value="ECO:0007669"/>
    <property type="project" value="TreeGrafter"/>
</dbReference>
<feature type="transmembrane region" description="Helical" evidence="6">
    <location>
        <begin position="184"/>
        <end position="202"/>
    </location>
</feature>
<dbReference type="Pfam" id="PF01810">
    <property type="entry name" value="LysE"/>
    <property type="match status" value="1"/>
</dbReference>
<proteinExistence type="predicted"/>
<dbReference type="InterPro" id="IPR001123">
    <property type="entry name" value="LeuE-type"/>
</dbReference>
<dbReference type="EMBL" id="RJVQ01000015">
    <property type="protein sequence ID" value="RQW61186.1"/>
    <property type="molecule type" value="Genomic_DNA"/>
</dbReference>
<dbReference type="OrthoDB" id="581870at2"/>
<evidence type="ECO:0000313" key="7">
    <source>
        <dbReference type="EMBL" id="RQW61186.1"/>
    </source>
</evidence>
<keyword evidence="2" id="KW-1003">Cell membrane</keyword>
<organism evidence="7 8">
    <name type="scientific">Vibrio viridaestus</name>
    <dbReference type="NCBI Taxonomy" id="2487322"/>
    <lineage>
        <taxon>Bacteria</taxon>
        <taxon>Pseudomonadati</taxon>
        <taxon>Pseudomonadota</taxon>
        <taxon>Gammaproteobacteria</taxon>
        <taxon>Vibrionales</taxon>
        <taxon>Vibrionaceae</taxon>
        <taxon>Vibrio</taxon>
    </lineage>
</organism>
<evidence type="ECO:0000256" key="2">
    <source>
        <dbReference type="ARBA" id="ARBA00022475"/>
    </source>
</evidence>
<evidence type="ECO:0000256" key="6">
    <source>
        <dbReference type="SAM" id="Phobius"/>
    </source>
</evidence>
<name>A0A3N9U0L4_9VIBR</name>
<evidence type="ECO:0000313" key="8">
    <source>
        <dbReference type="Proteomes" id="UP000281112"/>
    </source>
</evidence>
<dbReference type="AlphaFoldDB" id="A0A3N9U0L4"/>
<dbReference type="PIRSF" id="PIRSF006324">
    <property type="entry name" value="LeuE"/>
    <property type="match status" value="1"/>
</dbReference>
<evidence type="ECO:0000256" key="4">
    <source>
        <dbReference type="ARBA" id="ARBA00022989"/>
    </source>
</evidence>
<reference evidence="7 8" key="1">
    <citation type="submission" date="2018-11" db="EMBL/GenBank/DDBJ databases">
        <title>Vibrio LJC006 sp. nov., isolated from seawater during the bloom of the enteromorpha.</title>
        <authorList>
            <person name="Liang J."/>
        </authorList>
    </citation>
    <scope>NUCLEOTIDE SEQUENCE [LARGE SCALE GENOMIC DNA]</scope>
    <source>
        <strain evidence="7 8">LJC006</strain>
    </source>
</reference>
<evidence type="ECO:0000256" key="3">
    <source>
        <dbReference type="ARBA" id="ARBA00022692"/>
    </source>
</evidence>
<dbReference type="RefSeq" id="WP_124939106.1">
    <property type="nucleotide sequence ID" value="NZ_RJVQ01000015.1"/>
</dbReference>
<sequence length="203" mass="21694">MTATLFITLLPICLLGAMSPGPSLAVVAKHSLSAGRIHGVVSAWAHSCGILIYALLTISGLSVVLQHSPVLFKCINYLGVSYLVFLGIKALQSKGGIAEKMRTGEKGTKIQAARDGFAISILNPKIALFFIALFSQFINPSYTIDEKAMVTLMPAFIDGVWYTIIAMILSSSAMVERIHGRASLIDKVSGIFLLLVAIIAITN</sequence>
<dbReference type="GO" id="GO:0005886">
    <property type="term" value="C:plasma membrane"/>
    <property type="evidence" value="ECO:0007669"/>
    <property type="project" value="UniProtKB-SubCell"/>
</dbReference>
<dbReference type="PANTHER" id="PTHR30086:SF16">
    <property type="entry name" value="AMINO ACID EFFLUX PERMEASE RHTB FAMILY"/>
    <property type="match status" value="1"/>
</dbReference>
<keyword evidence="4 6" id="KW-1133">Transmembrane helix</keyword>
<accession>A0A3N9U0L4</accession>
<comment type="subcellular location">
    <subcellularLocation>
        <location evidence="1">Cell membrane</location>
        <topology evidence="1">Multi-pass membrane protein</topology>
    </subcellularLocation>
</comment>
<dbReference type="PANTHER" id="PTHR30086">
    <property type="entry name" value="ARGININE EXPORTER PROTEIN ARGO"/>
    <property type="match status" value="1"/>
</dbReference>
<feature type="transmembrane region" description="Helical" evidence="6">
    <location>
        <begin position="41"/>
        <end position="65"/>
    </location>
</feature>
<feature type="transmembrane region" description="Helical" evidence="6">
    <location>
        <begin position="116"/>
        <end position="138"/>
    </location>
</feature>